<keyword evidence="1" id="KW-1133">Transmembrane helix</keyword>
<dbReference type="InterPro" id="IPR045597">
    <property type="entry name" value="DUF6458"/>
</dbReference>
<evidence type="ECO:0000313" key="3">
    <source>
        <dbReference type="EMBL" id="GIG82114.1"/>
    </source>
</evidence>
<comment type="caution">
    <text evidence="3">The sequence shown here is derived from an EMBL/GenBank/DDBJ whole genome shotgun (WGS) entry which is preliminary data.</text>
</comment>
<name>A0A8J3PW02_9ACTN</name>
<evidence type="ECO:0000313" key="4">
    <source>
        <dbReference type="Proteomes" id="UP000630097"/>
    </source>
</evidence>
<evidence type="ECO:0000256" key="1">
    <source>
        <dbReference type="SAM" id="Phobius"/>
    </source>
</evidence>
<keyword evidence="1" id="KW-0812">Transmembrane</keyword>
<keyword evidence="1" id="KW-0472">Membrane</keyword>
<gene>
    <name evidence="3" type="ORF">Pka01_52410</name>
</gene>
<reference evidence="3 4" key="1">
    <citation type="submission" date="2021-01" db="EMBL/GenBank/DDBJ databases">
        <title>Whole genome shotgun sequence of Planotetraspora kaengkrachanensis NBRC 104272.</title>
        <authorList>
            <person name="Komaki H."/>
            <person name="Tamura T."/>
        </authorList>
    </citation>
    <scope>NUCLEOTIDE SEQUENCE [LARGE SCALE GENOMIC DNA]</scope>
    <source>
        <strain evidence="3 4">NBRC 104272</strain>
    </source>
</reference>
<dbReference type="RefSeq" id="WP_203885455.1">
    <property type="nucleotide sequence ID" value="NZ_BAABHH010000020.1"/>
</dbReference>
<feature type="transmembrane region" description="Helical" evidence="1">
    <location>
        <begin position="29"/>
        <end position="49"/>
    </location>
</feature>
<sequence>MTIAGSIILIMLGAIFTWAVDFAVAGIDIQVIGVILMLGGLAGLLFGIWRLSTVRRAATVRTVEPTDEVVRHHRVYEERRDTDAF</sequence>
<feature type="domain" description="DUF6458" evidence="2">
    <location>
        <begin position="6"/>
        <end position="68"/>
    </location>
</feature>
<dbReference type="Proteomes" id="UP000630097">
    <property type="component" value="Unassembled WGS sequence"/>
</dbReference>
<accession>A0A8J3PW02</accession>
<organism evidence="3 4">
    <name type="scientific">Planotetraspora kaengkrachanensis</name>
    <dbReference type="NCBI Taxonomy" id="575193"/>
    <lineage>
        <taxon>Bacteria</taxon>
        <taxon>Bacillati</taxon>
        <taxon>Actinomycetota</taxon>
        <taxon>Actinomycetes</taxon>
        <taxon>Streptosporangiales</taxon>
        <taxon>Streptosporangiaceae</taxon>
        <taxon>Planotetraspora</taxon>
    </lineage>
</organism>
<dbReference type="AlphaFoldDB" id="A0A8J3PW02"/>
<evidence type="ECO:0000259" key="2">
    <source>
        <dbReference type="Pfam" id="PF20059"/>
    </source>
</evidence>
<proteinExistence type="predicted"/>
<dbReference type="Pfam" id="PF20059">
    <property type="entry name" value="DUF6458"/>
    <property type="match status" value="1"/>
</dbReference>
<dbReference type="EMBL" id="BONV01000026">
    <property type="protein sequence ID" value="GIG82114.1"/>
    <property type="molecule type" value="Genomic_DNA"/>
</dbReference>
<protein>
    <recommendedName>
        <fullName evidence="2">DUF6458 domain-containing protein</fullName>
    </recommendedName>
</protein>
<keyword evidence="4" id="KW-1185">Reference proteome</keyword>